<dbReference type="GO" id="GO:0008713">
    <property type="term" value="F:ADP-heptose-lipopolysaccharide heptosyltransferase activity"/>
    <property type="evidence" value="ECO:0007669"/>
    <property type="project" value="TreeGrafter"/>
</dbReference>
<dbReference type="AlphaFoldDB" id="A0A6N6N845"/>
<dbReference type="Gene3D" id="3.40.50.2000">
    <property type="entry name" value="Glycogen Phosphorylase B"/>
    <property type="match status" value="1"/>
</dbReference>
<dbReference type="InterPro" id="IPR002201">
    <property type="entry name" value="Glyco_trans_9"/>
</dbReference>
<dbReference type="Proteomes" id="UP000438699">
    <property type="component" value="Unassembled WGS sequence"/>
</dbReference>
<proteinExistence type="predicted"/>
<keyword evidence="2 3" id="KW-0808">Transferase</keyword>
<evidence type="ECO:0000313" key="4">
    <source>
        <dbReference type="Proteomes" id="UP000438699"/>
    </source>
</evidence>
<reference evidence="3 4" key="1">
    <citation type="journal article" date="2017" name="Int. J. Syst. Evol. Microbiol.">
        <title>Desulfovibrio senegalensis sp. nov., a mesophilic sulfate reducer isolated from marine sediment.</title>
        <authorList>
            <person name="Thioye A."/>
            <person name="Gam Z.B.A."/>
            <person name="Mbengue M."/>
            <person name="Cayol J.L."/>
            <person name="Joseph-Bartoli M."/>
            <person name="Toure-Kane C."/>
            <person name="Labat M."/>
        </authorList>
    </citation>
    <scope>NUCLEOTIDE SEQUENCE [LARGE SCALE GENOMIC DNA]</scope>
    <source>
        <strain evidence="3 4">DSM 101509</strain>
    </source>
</reference>
<dbReference type="PANTHER" id="PTHR30160">
    <property type="entry name" value="TETRAACYLDISACCHARIDE 4'-KINASE-RELATED"/>
    <property type="match status" value="1"/>
</dbReference>
<dbReference type="InterPro" id="IPR051199">
    <property type="entry name" value="LPS_LOS_Heptosyltrfase"/>
</dbReference>
<evidence type="ECO:0000256" key="2">
    <source>
        <dbReference type="ARBA" id="ARBA00022679"/>
    </source>
</evidence>
<evidence type="ECO:0000256" key="1">
    <source>
        <dbReference type="ARBA" id="ARBA00022676"/>
    </source>
</evidence>
<evidence type="ECO:0000313" key="3">
    <source>
        <dbReference type="EMBL" id="KAB1443811.1"/>
    </source>
</evidence>
<gene>
    <name evidence="3" type="ORF">F8A88_06145</name>
</gene>
<keyword evidence="4" id="KW-1185">Reference proteome</keyword>
<dbReference type="GO" id="GO:0005829">
    <property type="term" value="C:cytosol"/>
    <property type="evidence" value="ECO:0007669"/>
    <property type="project" value="TreeGrafter"/>
</dbReference>
<keyword evidence="1" id="KW-0328">Glycosyltransferase</keyword>
<sequence length="416" mass="46357">MKHYLVIQLARFGDLLQTKRLLATLLARGDGQVHLCLDNSLQSLATMVFPQVQLHPITAHGTGLSREQAYTVMFQDNRSAFAELKARQFDEVYNLNFSPLNFRLAALFDPDTVRGHAWHNGQEISSQWARMAMQWSRLRRQSINLVDFWAYYCRDAVAPATVNPKATPQGDNIGIVLSGRESRRSIPLELLSKYATALARLNKSGRILLLGSLSEKHAGKTLLKSLTKDVAEKTDNLAGKTDWKDLVDALGSMKQILTPDTGTMHLAAHLGIPVTAFFLSSAWCFETGPYGEGHTVFQAIRDCLPCLESDPCPHKIACLNGFADPNFIRFMITEKTELVPPGINAYTTQTDDFGVDNILLAGNDPDKAARDEFKKFLGRHVGQGCPLGDNAHQLAMKMYRDKDWATRPSPESRRIS</sequence>
<comment type="caution">
    <text evidence="3">The sequence shown here is derived from an EMBL/GenBank/DDBJ whole genome shotgun (WGS) entry which is preliminary data.</text>
</comment>
<dbReference type="RefSeq" id="WP_151150184.1">
    <property type="nucleotide sequence ID" value="NZ_WAIE01000001.1"/>
</dbReference>
<dbReference type="Pfam" id="PF01075">
    <property type="entry name" value="Glyco_transf_9"/>
    <property type="match status" value="1"/>
</dbReference>
<dbReference type="GO" id="GO:0009244">
    <property type="term" value="P:lipopolysaccharide core region biosynthetic process"/>
    <property type="evidence" value="ECO:0007669"/>
    <property type="project" value="TreeGrafter"/>
</dbReference>
<dbReference type="SUPFAM" id="SSF53756">
    <property type="entry name" value="UDP-Glycosyltransferase/glycogen phosphorylase"/>
    <property type="match status" value="1"/>
</dbReference>
<accession>A0A6N6N845</accession>
<organism evidence="3 4">
    <name type="scientific">Pseudodesulfovibrio senegalensis</name>
    <dbReference type="NCBI Taxonomy" id="1721087"/>
    <lineage>
        <taxon>Bacteria</taxon>
        <taxon>Pseudomonadati</taxon>
        <taxon>Thermodesulfobacteriota</taxon>
        <taxon>Desulfovibrionia</taxon>
        <taxon>Desulfovibrionales</taxon>
        <taxon>Desulfovibrionaceae</taxon>
    </lineage>
</organism>
<name>A0A6N6N845_9BACT</name>
<dbReference type="OrthoDB" id="5506840at2"/>
<dbReference type="PANTHER" id="PTHR30160:SF7">
    <property type="entry name" value="ADP-HEPTOSE--LPS HEPTOSYLTRANSFERASE 2"/>
    <property type="match status" value="1"/>
</dbReference>
<dbReference type="CDD" id="cd03789">
    <property type="entry name" value="GT9_LPS_heptosyltransferase"/>
    <property type="match status" value="1"/>
</dbReference>
<protein>
    <submittedName>
        <fullName evidence="3">Glycosyltransferase family 9 protein</fullName>
    </submittedName>
</protein>
<dbReference type="EMBL" id="WAIE01000001">
    <property type="protein sequence ID" value="KAB1443811.1"/>
    <property type="molecule type" value="Genomic_DNA"/>
</dbReference>